<dbReference type="Proteomes" id="UP001187471">
    <property type="component" value="Unassembled WGS sequence"/>
</dbReference>
<evidence type="ECO:0000313" key="2">
    <source>
        <dbReference type="EMBL" id="KAK2982365.1"/>
    </source>
</evidence>
<dbReference type="AlphaFoldDB" id="A0AA88UF97"/>
<feature type="domain" description="Reverse transcriptase Ty1/copia-type" evidence="1">
    <location>
        <begin position="219"/>
        <end position="298"/>
    </location>
</feature>
<evidence type="ECO:0000313" key="3">
    <source>
        <dbReference type="Proteomes" id="UP001187471"/>
    </source>
</evidence>
<name>A0AA88UF97_9ASTE</name>
<accession>A0AA88UF97</accession>
<reference evidence="2" key="1">
    <citation type="submission" date="2022-12" db="EMBL/GenBank/DDBJ databases">
        <title>Draft genome assemblies for two species of Escallonia (Escalloniales).</title>
        <authorList>
            <person name="Chanderbali A."/>
            <person name="Dervinis C."/>
            <person name="Anghel I."/>
            <person name="Soltis D."/>
            <person name="Soltis P."/>
            <person name="Zapata F."/>
        </authorList>
    </citation>
    <scope>NUCLEOTIDE SEQUENCE</scope>
    <source>
        <strain evidence="2">UCBG92.1500</strain>
        <tissue evidence="2">Leaf</tissue>
    </source>
</reference>
<dbReference type="InterPro" id="IPR013103">
    <property type="entry name" value="RVT_2"/>
</dbReference>
<organism evidence="2 3">
    <name type="scientific">Escallonia rubra</name>
    <dbReference type="NCBI Taxonomy" id="112253"/>
    <lineage>
        <taxon>Eukaryota</taxon>
        <taxon>Viridiplantae</taxon>
        <taxon>Streptophyta</taxon>
        <taxon>Embryophyta</taxon>
        <taxon>Tracheophyta</taxon>
        <taxon>Spermatophyta</taxon>
        <taxon>Magnoliopsida</taxon>
        <taxon>eudicotyledons</taxon>
        <taxon>Gunneridae</taxon>
        <taxon>Pentapetalae</taxon>
        <taxon>asterids</taxon>
        <taxon>campanulids</taxon>
        <taxon>Escalloniales</taxon>
        <taxon>Escalloniaceae</taxon>
        <taxon>Escallonia</taxon>
    </lineage>
</organism>
<dbReference type="EMBL" id="JAVXUO010001432">
    <property type="protein sequence ID" value="KAK2982365.1"/>
    <property type="molecule type" value="Genomic_DNA"/>
</dbReference>
<evidence type="ECO:0000259" key="1">
    <source>
        <dbReference type="Pfam" id="PF07727"/>
    </source>
</evidence>
<gene>
    <name evidence="2" type="ORF">RJ640_008959</name>
</gene>
<dbReference type="PANTHER" id="PTHR34222:SF88">
    <property type="entry name" value="ZINC FINGER, CCHC-TYPE"/>
    <property type="match status" value="1"/>
</dbReference>
<sequence length="355" mass="38796">MGLDEAYTTVRSQILRVDSLPNLERAYAIAAQKEKQRLITANHAPTIDATALMIKGDESRPTKRGNRDRNQFPPCTHCGKTNHNADYCYKVIGYPPEWHKPGKQSGKQNWPQGYRKDGTMSNSSPVSTGAAFATTMDGGSLLIPGLMQAQHQQLLALLGGHAAAIDNSSVNMPSSNFSDSPTTNTAQPIDLDQITTLNSPFSHTEPKTTELQLRELTTVFIYVDDVIITGTNSTRIAKLKCYLDAKFQIKDLGKLKCILGIEVACSPAGITLSQRKYVLDIPAESGLTGRKPTLFPMEQQHKLSLDSDLPTSSKLKKDDELVAFKDWWWLVDGGGERKGNTGMVVAMMGSAIAGE</sequence>
<keyword evidence="3" id="KW-1185">Reference proteome</keyword>
<protein>
    <recommendedName>
        <fullName evidence="1">Reverse transcriptase Ty1/copia-type domain-containing protein</fullName>
    </recommendedName>
</protein>
<comment type="caution">
    <text evidence="2">The sequence shown here is derived from an EMBL/GenBank/DDBJ whole genome shotgun (WGS) entry which is preliminary data.</text>
</comment>
<dbReference type="PANTHER" id="PTHR34222">
    <property type="entry name" value="GAG_PRE-INTEGRS DOMAIN-CONTAINING PROTEIN"/>
    <property type="match status" value="1"/>
</dbReference>
<dbReference type="Pfam" id="PF07727">
    <property type="entry name" value="RVT_2"/>
    <property type="match status" value="1"/>
</dbReference>
<proteinExistence type="predicted"/>